<dbReference type="GO" id="GO:0005829">
    <property type="term" value="C:cytosol"/>
    <property type="evidence" value="ECO:0007669"/>
    <property type="project" value="TreeGrafter"/>
</dbReference>
<feature type="region of interest" description="Disordered" evidence="1">
    <location>
        <begin position="530"/>
        <end position="564"/>
    </location>
</feature>
<protein>
    <submittedName>
        <fullName evidence="3">Hydantoin utilization protein B</fullName>
    </submittedName>
</protein>
<dbReference type="AlphaFoldDB" id="A0A401H973"/>
<dbReference type="PANTHER" id="PTHR11365:SF23">
    <property type="entry name" value="HYPOTHETICAL 5-OXOPROLINASE (EUROFUNG)-RELATED"/>
    <property type="match status" value="1"/>
</dbReference>
<comment type="caution">
    <text evidence="3">The sequence shown here is derived from an EMBL/GenBank/DDBJ whole genome shotgun (WGS) entry which is preliminary data.</text>
</comment>
<feature type="compositionally biased region" description="Polar residues" evidence="1">
    <location>
        <begin position="555"/>
        <end position="564"/>
    </location>
</feature>
<dbReference type="InterPro" id="IPR045079">
    <property type="entry name" value="Oxoprolinase-like"/>
</dbReference>
<gene>
    <name evidence="3" type="ORF">apy_06680</name>
</gene>
<name>A0A401H973_AERPX</name>
<dbReference type="GO" id="GO:0017168">
    <property type="term" value="F:5-oxoprolinase (ATP-hydrolyzing) activity"/>
    <property type="evidence" value="ECO:0007669"/>
    <property type="project" value="TreeGrafter"/>
</dbReference>
<sequence length="564" mass="60808">MGMDRIAVDVVRHAAIYASEEMGVVLRNTAYSPNIKDRSDHTCAILTPEGDLVAQAEHIPVHIGSMAVGVKAAVVYLRREGEDLEPGDVVAVNDPYIAGTHLNDVMLLKPVYSRGRMVAIVANKAHHVDIGGLHPGSIGGSARELLQEGLIIPPVKISRRGRLDDGLLRLLESNVRTPRYLRGDLKAQLAALNVGERRIAELASRYGEEFLLEAWRDILGHAEAYARRRIEDLGVEGVWSAEDVLELSGGEAVVKSTLSILAGGRVRVDFTGTSPQVDEPVNAVYGVTVAATTFALKTVVDPDMPVNQGFFRAVEIEAPEGSIVNPRRPAPVSGGNTETSQRIADVVFMALAKALPGRVPAASCGSMTNVMLGGPGWAFYETVACGEGARPVRDGYDGVHTNMTNTLNTPIERMETEYPVLFVRYELRADSEGPGRWRGGLGVVRAFKLTGGRATLTLYAQRCRTRPWGLEGGSPGEPAAHYLVKKDGSRVELGCVATVEMEEGDTVYIQTPGGGGYGDPCIRDRTLLERDLREEKVSPERAASKYCYNSGAPKTETSQVDPTG</sequence>
<evidence type="ECO:0000259" key="2">
    <source>
        <dbReference type="Pfam" id="PF02538"/>
    </source>
</evidence>
<feature type="domain" description="Hydantoinase B/oxoprolinase" evidence="2">
    <location>
        <begin position="4"/>
        <end position="520"/>
    </location>
</feature>
<dbReference type="PANTHER" id="PTHR11365">
    <property type="entry name" value="5-OXOPROLINASE RELATED"/>
    <property type="match status" value="1"/>
</dbReference>
<dbReference type="EMBL" id="BDMD01000036">
    <property type="protein sequence ID" value="GBF08943.1"/>
    <property type="molecule type" value="Genomic_DNA"/>
</dbReference>
<dbReference type="OrthoDB" id="8261at2157"/>
<evidence type="ECO:0000313" key="4">
    <source>
        <dbReference type="Proteomes" id="UP000291213"/>
    </source>
</evidence>
<organism evidence="3 4">
    <name type="scientific">Aeropyrum pernix</name>
    <dbReference type="NCBI Taxonomy" id="56636"/>
    <lineage>
        <taxon>Archaea</taxon>
        <taxon>Thermoproteota</taxon>
        <taxon>Thermoprotei</taxon>
        <taxon>Desulfurococcales</taxon>
        <taxon>Desulfurococcaceae</taxon>
        <taxon>Aeropyrum</taxon>
    </lineage>
</organism>
<proteinExistence type="predicted"/>
<evidence type="ECO:0000256" key="1">
    <source>
        <dbReference type="SAM" id="MobiDB-lite"/>
    </source>
</evidence>
<feature type="compositionally biased region" description="Basic and acidic residues" evidence="1">
    <location>
        <begin position="530"/>
        <end position="543"/>
    </location>
</feature>
<accession>A0A401H973</accession>
<dbReference type="Proteomes" id="UP000291213">
    <property type="component" value="Unassembled WGS sequence"/>
</dbReference>
<dbReference type="Pfam" id="PF02538">
    <property type="entry name" value="Hydantoinase_B"/>
    <property type="match status" value="1"/>
</dbReference>
<evidence type="ECO:0000313" key="3">
    <source>
        <dbReference type="EMBL" id="GBF08943.1"/>
    </source>
</evidence>
<dbReference type="GO" id="GO:0006749">
    <property type="term" value="P:glutathione metabolic process"/>
    <property type="evidence" value="ECO:0007669"/>
    <property type="project" value="TreeGrafter"/>
</dbReference>
<dbReference type="InterPro" id="IPR003692">
    <property type="entry name" value="Hydantoinase_B"/>
</dbReference>
<reference evidence="3 4" key="1">
    <citation type="submission" date="2017-02" db="EMBL/GenBank/DDBJ databases">
        <title>isolation and characterization of a novel temperate virus Aeropyrum globular virus 1 infecting hyperthermophilic archaeon Aeropyrum.</title>
        <authorList>
            <person name="Yumiya M."/>
            <person name="Yoshida T."/>
            <person name="Sako Y."/>
        </authorList>
    </citation>
    <scope>NUCLEOTIDE SEQUENCE [LARGE SCALE GENOMIC DNA]</scope>
    <source>
        <strain evidence="3 4">YK1-12-2013</strain>
    </source>
</reference>